<feature type="domain" description="Pyruvate:ferredoxin oxidoreductase core" evidence="3">
    <location>
        <begin position="260"/>
        <end position="358"/>
    </location>
</feature>
<dbReference type="PANTHER" id="PTHR32154">
    <property type="entry name" value="PYRUVATE-FLAVODOXIN OXIDOREDUCTASE-RELATED"/>
    <property type="match status" value="1"/>
</dbReference>
<evidence type="ECO:0000259" key="2">
    <source>
        <dbReference type="Pfam" id="PF01855"/>
    </source>
</evidence>
<sequence>MLKQVEGSRAVAEAVAACRPEVICAYPISPQTHIVEGLSRMVKAGELTGCEFVNVESEFAAMSVAIGASATGARAYTATASQGLLYMVEAVYNASGLGLPIVMTVANRAIGGPINIWNDHSDSMSQRDSGWIQLYAETNQEATDLHVQAFRIAEELSLPVMVCMDGFILTHAYEQVDVPDQAKVDAFLPPYVPRQILDPNDPVSIGAMVGPEAFTEVRYLAHAKNLHALDVIPTIAKDFAESFGRFTGGLVRPYKCAGSETVVVALGSILGTIKDVVDEQREAGVSIGVLGIISFRPFPFDVVRTALRNAKRVIIIEKAFSVGIGGIVADNIRMALAGISIDKYSVIAGLGGRPITKESLHELFTKAINEDIRALTFLDLDQELVDRELVREAGVQ</sequence>
<dbReference type="Pfam" id="PF01855">
    <property type="entry name" value="POR_N"/>
    <property type="match status" value="1"/>
</dbReference>
<dbReference type="InterPro" id="IPR033412">
    <property type="entry name" value="PFOR_II"/>
</dbReference>
<feature type="domain" description="Pyruvate flavodoxin/ferredoxin oxidoreductase pyrimidine binding" evidence="2">
    <location>
        <begin position="14"/>
        <end position="226"/>
    </location>
</feature>
<dbReference type="SUPFAM" id="SSF52922">
    <property type="entry name" value="TK C-terminal domain-like"/>
    <property type="match status" value="1"/>
</dbReference>
<dbReference type="InterPro" id="IPR029061">
    <property type="entry name" value="THDP-binding"/>
</dbReference>
<evidence type="ECO:0000256" key="1">
    <source>
        <dbReference type="ARBA" id="ARBA00023002"/>
    </source>
</evidence>
<evidence type="ECO:0000313" key="4">
    <source>
        <dbReference type="EMBL" id="CAB4594819.1"/>
    </source>
</evidence>
<accession>A0A6J6G4J3</accession>
<gene>
    <name evidence="4" type="ORF">UFOPK1773_01039</name>
</gene>
<name>A0A6J6G4J3_9ZZZZ</name>
<evidence type="ECO:0000259" key="3">
    <source>
        <dbReference type="Pfam" id="PF17147"/>
    </source>
</evidence>
<keyword evidence="1" id="KW-0560">Oxidoreductase</keyword>
<dbReference type="InterPro" id="IPR050722">
    <property type="entry name" value="Pyruvate:ferred/Flavod_OxRd"/>
</dbReference>
<dbReference type="Gene3D" id="3.40.50.970">
    <property type="match status" value="1"/>
</dbReference>
<organism evidence="4">
    <name type="scientific">freshwater metagenome</name>
    <dbReference type="NCBI Taxonomy" id="449393"/>
    <lineage>
        <taxon>unclassified sequences</taxon>
        <taxon>metagenomes</taxon>
        <taxon>ecological metagenomes</taxon>
    </lineage>
</organism>
<dbReference type="Pfam" id="PF17147">
    <property type="entry name" value="PFOR_II"/>
    <property type="match status" value="1"/>
</dbReference>
<dbReference type="EMBL" id="CAEZUA010000080">
    <property type="protein sequence ID" value="CAB4594819.1"/>
    <property type="molecule type" value="Genomic_DNA"/>
</dbReference>
<dbReference type="CDD" id="cd07034">
    <property type="entry name" value="TPP_PYR_PFOR_IOR-alpha_like"/>
    <property type="match status" value="1"/>
</dbReference>
<dbReference type="SUPFAM" id="SSF52518">
    <property type="entry name" value="Thiamin diphosphate-binding fold (THDP-binding)"/>
    <property type="match status" value="1"/>
</dbReference>
<dbReference type="GO" id="GO:0006979">
    <property type="term" value="P:response to oxidative stress"/>
    <property type="evidence" value="ECO:0007669"/>
    <property type="project" value="TreeGrafter"/>
</dbReference>
<dbReference type="GO" id="GO:0016491">
    <property type="term" value="F:oxidoreductase activity"/>
    <property type="evidence" value="ECO:0007669"/>
    <property type="project" value="UniProtKB-KW"/>
</dbReference>
<dbReference type="AlphaFoldDB" id="A0A6J6G4J3"/>
<dbReference type="FunFam" id="3.40.50.970:FF:000012">
    <property type="entry name" value="Pyruvate:ferredoxin (Flavodoxin) oxidoreductase"/>
    <property type="match status" value="1"/>
</dbReference>
<proteinExistence type="predicted"/>
<protein>
    <submittedName>
        <fullName evidence="4">Unannotated protein</fullName>
    </submittedName>
</protein>
<dbReference type="InterPro" id="IPR009014">
    <property type="entry name" value="Transketo_C/PFOR_II"/>
</dbReference>
<dbReference type="Gene3D" id="3.40.50.920">
    <property type="match status" value="1"/>
</dbReference>
<dbReference type="PANTHER" id="PTHR32154:SF0">
    <property type="entry name" value="PYRUVATE-FLAVODOXIN OXIDOREDUCTASE-RELATED"/>
    <property type="match status" value="1"/>
</dbReference>
<dbReference type="InterPro" id="IPR002880">
    <property type="entry name" value="Pyrv_Fd/Flavodoxin_OxRdtase_N"/>
</dbReference>
<reference evidence="4" key="1">
    <citation type="submission" date="2020-05" db="EMBL/GenBank/DDBJ databases">
        <authorList>
            <person name="Chiriac C."/>
            <person name="Salcher M."/>
            <person name="Ghai R."/>
            <person name="Kavagutti S V."/>
        </authorList>
    </citation>
    <scope>NUCLEOTIDE SEQUENCE</scope>
</reference>